<evidence type="ECO:0000256" key="2">
    <source>
        <dbReference type="SAM" id="Phobius"/>
    </source>
</evidence>
<dbReference type="InterPro" id="IPR000866">
    <property type="entry name" value="AhpC/TSA"/>
</dbReference>
<dbReference type="PROSITE" id="PS00194">
    <property type="entry name" value="THIOREDOXIN_1"/>
    <property type="match status" value="1"/>
</dbReference>
<dbReference type="EMBL" id="FNMY01000008">
    <property type="protein sequence ID" value="SDX13500.1"/>
    <property type="molecule type" value="Genomic_DNA"/>
</dbReference>
<dbReference type="Proteomes" id="UP000199592">
    <property type="component" value="Unassembled WGS sequence"/>
</dbReference>
<dbReference type="Pfam" id="PF00578">
    <property type="entry name" value="AhpC-TSA"/>
    <property type="match status" value="1"/>
</dbReference>
<dbReference type="GO" id="GO:0016853">
    <property type="term" value="F:isomerase activity"/>
    <property type="evidence" value="ECO:0007669"/>
    <property type="project" value="UniProtKB-KW"/>
</dbReference>
<evidence type="ECO:0000259" key="3">
    <source>
        <dbReference type="PROSITE" id="PS51352"/>
    </source>
</evidence>
<dbReference type="CDD" id="cd02966">
    <property type="entry name" value="TlpA_like_family"/>
    <property type="match status" value="1"/>
</dbReference>
<dbReference type="InterPro" id="IPR017937">
    <property type="entry name" value="Thioredoxin_CS"/>
</dbReference>
<dbReference type="InterPro" id="IPR050553">
    <property type="entry name" value="Thioredoxin_ResA/DsbE_sf"/>
</dbReference>
<name>A0A1H2Z7X3_9FLAO</name>
<keyword evidence="5" id="KW-1185">Reference proteome</keyword>
<dbReference type="RefSeq" id="WP_090299509.1">
    <property type="nucleotide sequence ID" value="NZ_FNKI01000007.1"/>
</dbReference>
<dbReference type="GO" id="GO:0016209">
    <property type="term" value="F:antioxidant activity"/>
    <property type="evidence" value="ECO:0007669"/>
    <property type="project" value="InterPro"/>
</dbReference>
<keyword evidence="1" id="KW-0676">Redox-active center</keyword>
<feature type="domain" description="Thioredoxin" evidence="3">
    <location>
        <begin position="43"/>
        <end position="187"/>
    </location>
</feature>
<dbReference type="SUPFAM" id="SSF52833">
    <property type="entry name" value="Thioredoxin-like"/>
    <property type="match status" value="1"/>
</dbReference>
<dbReference type="PROSITE" id="PS51352">
    <property type="entry name" value="THIOREDOXIN_2"/>
    <property type="match status" value="1"/>
</dbReference>
<dbReference type="PANTHER" id="PTHR42852:SF17">
    <property type="entry name" value="THIOREDOXIN-LIKE PROTEIN HI_1115"/>
    <property type="match status" value="1"/>
</dbReference>
<dbReference type="STRING" id="1073328.SAMN05216294_3351"/>
<dbReference type="Gene3D" id="3.40.30.10">
    <property type="entry name" value="Glutaredoxin"/>
    <property type="match status" value="1"/>
</dbReference>
<keyword evidence="2" id="KW-0472">Membrane</keyword>
<keyword evidence="2" id="KW-1133">Transmembrane helix</keyword>
<dbReference type="InterPro" id="IPR036249">
    <property type="entry name" value="Thioredoxin-like_sf"/>
</dbReference>
<evidence type="ECO:0000313" key="5">
    <source>
        <dbReference type="Proteomes" id="UP000199592"/>
    </source>
</evidence>
<gene>
    <name evidence="4" type="ORF">SAMN04487892_3346</name>
</gene>
<proteinExistence type="predicted"/>
<keyword evidence="2" id="KW-0812">Transmembrane</keyword>
<dbReference type="InterPro" id="IPR013766">
    <property type="entry name" value="Thioredoxin_domain"/>
</dbReference>
<organism evidence="4 5">
    <name type="scientific">Flagellimonas zhangzhouensis</name>
    <dbReference type="NCBI Taxonomy" id="1073328"/>
    <lineage>
        <taxon>Bacteria</taxon>
        <taxon>Pseudomonadati</taxon>
        <taxon>Bacteroidota</taxon>
        <taxon>Flavobacteriia</taxon>
        <taxon>Flavobacteriales</taxon>
        <taxon>Flavobacteriaceae</taxon>
        <taxon>Flagellimonas</taxon>
    </lineage>
</organism>
<dbReference type="AlphaFoldDB" id="A0A1H2Z7X3"/>
<evidence type="ECO:0000313" key="4">
    <source>
        <dbReference type="EMBL" id="SDX13500.1"/>
    </source>
</evidence>
<reference evidence="5" key="1">
    <citation type="submission" date="2016-10" db="EMBL/GenBank/DDBJ databases">
        <authorList>
            <person name="Varghese N."/>
            <person name="Submissions S."/>
        </authorList>
    </citation>
    <scope>NUCLEOTIDE SEQUENCE [LARGE SCALE GENOMIC DNA]</scope>
    <source>
        <strain evidence="5">DSM 25030</strain>
    </source>
</reference>
<accession>A0A1H2Z7X3</accession>
<keyword evidence="4" id="KW-0413">Isomerase</keyword>
<sequence length="188" mass="21252">MKITKEQISNGIWILAILLILFTPVGFHARVIVNKIKMFVMSADEVDTDEQITLENYNWDLVDLEGNRFSFASTKRKVVVVNIWATWCPPCVAELPSFADLHADYQDKVVFAFVTNDERDKVEAFIDKKGYTLPVYFQASPIPAEMESSSIPASYVISKDGKIVVDEKGAVNWNSAETRELLDELLAE</sequence>
<feature type="transmembrane region" description="Helical" evidence="2">
    <location>
        <begin position="12"/>
        <end position="33"/>
    </location>
</feature>
<dbReference type="OrthoDB" id="9815205at2"/>
<evidence type="ECO:0000256" key="1">
    <source>
        <dbReference type="ARBA" id="ARBA00023284"/>
    </source>
</evidence>
<dbReference type="PANTHER" id="PTHR42852">
    <property type="entry name" value="THIOL:DISULFIDE INTERCHANGE PROTEIN DSBE"/>
    <property type="match status" value="1"/>
</dbReference>
<protein>
    <submittedName>
        <fullName evidence="4">Thiol-disulfide isomerase or thioredoxin</fullName>
    </submittedName>
</protein>
<dbReference type="GO" id="GO:0016491">
    <property type="term" value="F:oxidoreductase activity"/>
    <property type="evidence" value="ECO:0007669"/>
    <property type="project" value="InterPro"/>
</dbReference>